<dbReference type="KEGG" id="lacs:H4075_11360"/>
<name>A0A7G5XB48_9BACT</name>
<dbReference type="InterPro" id="IPR029278">
    <property type="entry name" value="Imm26"/>
</dbReference>
<dbReference type="Pfam" id="PF15428">
    <property type="entry name" value="Imm26"/>
    <property type="match status" value="1"/>
</dbReference>
<sequence>MTQHQFQVGPIKVNLPDENQNYFSIFHDLAELFEDEFQSDAVKKLRSKLKNVKPKASIEYEADNTHITTSNADTLVVVITAIEELATEKFKVSFQQLDTVQITELLKAAKKNRPKPKEWQTGDVFSIPLLNDTFAFGQVLDKKYCTCALFNLQSDSSTLTEEQFKRLQPISILHLSNGDLLNNGHWNILYNQTVTLNPSSGSGGRFGDIGSSSYGQCKAMTDLANAYWGLEPWNVMYREDYYDQLLLKGLTRPKTAHVLNEADRKTFRKEKFGVE</sequence>
<evidence type="ECO:0000313" key="2">
    <source>
        <dbReference type="Proteomes" id="UP000515344"/>
    </source>
</evidence>
<dbReference type="RefSeq" id="WP_182800967.1">
    <property type="nucleotide sequence ID" value="NZ_CP060007.1"/>
</dbReference>
<dbReference type="EMBL" id="CP060007">
    <property type="protein sequence ID" value="QNA42701.1"/>
    <property type="molecule type" value="Genomic_DNA"/>
</dbReference>
<protein>
    <submittedName>
        <fullName evidence="1">Uncharacterized protein</fullName>
    </submittedName>
</protein>
<gene>
    <name evidence="1" type="ORF">H4075_11360</name>
</gene>
<proteinExistence type="predicted"/>
<reference evidence="2" key="1">
    <citation type="submission" date="2020-08" db="EMBL/GenBank/DDBJ databases">
        <title>Lacibacter sp. S13-6-6 genome sequencing.</title>
        <authorList>
            <person name="Jin L."/>
        </authorList>
    </citation>
    <scope>NUCLEOTIDE SEQUENCE [LARGE SCALE GENOMIC DNA]</scope>
    <source>
        <strain evidence="2">S13-6-6</strain>
    </source>
</reference>
<evidence type="ECO:0000313" key="1">
    <source>
        <dbReference type="EMBL" id="QNA42701.1"/>
    </source>
</evidence>
<dbReference type="AlphaFoldDB" id="A0A7G5XB48"/>
<organism evidence="1 2">
    <name type="scientific">Lacibacter sediminis</name>
    <dbReference type="NCBI Taxonomy" id="2760713"/>
    <lineage>
        <taxon>Bacteria</taxon>
        <taxon>Pseudomonadati</taxon>
        <taxon>Bacteroidota</taxon>
        <taxon>Chitinophagia</taxon>
        <taxon>Chitinophagales</taxon>
        <taxon>Chitinophagaceae</taxon>
        <taxon>Lacibacter</taxon>
    </lineage>
</organism>
<dbReference type="Proteomes" id="UP000515344">
    <property type="component" value="Chromosome"/>
</dbReference>
<keyword evidence="2" id="KW-1185">Reference proteome</keyword>
<accession>A0A7G5XB48</accession>